<feature type="compositionally biased region" description="Low complexity" evidence="1">
    <location>
        <begin position="37"/>
        <end position="56"/>
    </location>
</feature>
<evidence type="ECO:0000313" key="2">
    <source>
        <dbReference type="EMBL" id="CAF5078063.1"/>
    </source>
</evidence>
<name>A0A8S3HLK8_9BILA</name>
<evidence type="ECO:0000313" key="3">
    <source>
        <dbReference type="EMBL" id="CAF5182737.1"/>
    </source>
</evidence>
<accession>A0A8S3HLK8</accession>
<evidence type="ECO:0000256" key="1">
    <source>
        <dbReference type="SAM" id="MobiDB-lite"/>
    </source>
</evidence>
<comment type="caution">
    <text evidence="3">The sequence shown here is derived from an EMBL/GenBank/DDBJ whole genome shotgun (WGS) entry which is preliminary data.</text>
</comment>
<feature type="non-terminal residue" evidence="3">
    <location>
        <position position="1"/>
    </location>
</feature>
<gene>
    <name evidence="2" type="ORF">BYL167_LOCUS61555</name>
    <name evidence="3" type="ORF">GIL414_LOCUS69882</name>
</gene>
<proteinExistence type="predicted"/>
<feature type="compositionally biased region" description="Polar residues" evidence="1">
    <location>
        <begin position="9"/>
        <end position="33"/>
    </location>
</feature>
<sequence>VPNPIARYTQPSPSTYNNQDGQDYSTGNATNDGRTYASNNGGSAWASANDSWSAGNPTAANTDYVDTQATLALYHQYHQ</sequence>
<feature type="region of interest" description="Disordered" evidence="1">
    <location>
        <begin position="1"/>
        <end position="58"/>
    </location>
</feature>
<evidence type="ECO:0000313" key="4">
    <source>
        <dbReference type="Proteomes" id="UP000681720"/>
    </source>
</evidence>
<dbReference type="Proteomes" id="UP000681720">
    <property type="component" value="Unassembled WGS sequence"/>
</dbReference>
<reference evidence="3" key="1">
    <citation type="submission" date="2021-02" db="EMBL/GenBank/DDBJ databases">
        <authorList>
            <person name="Nowell W R."/>
        </authorList>
    </citation>
    <scope>NUCLEOTIDE SEQUENCE</scope>
</reference>
<dbReference type="EMBL" id="CAJOBJ010331048">
    <property type="protein sequence ID" value="CAF5182737.1"/>
    <property type="molecule type" value="Genomic_DNA"/>
</dbReference>
<dbReference type="AlphaFoldDB" id="A0A8S3HLK8"/>
<dbReference type="Proteomes" id="UP000681967">
    <property type="component" value="Unassembled WGS sequence"/>
</dbReference>
<dbReference type="EMBL" id="CAJOBH010232850">
    <property type="protein sequence ID" value="CAF5078063.1"/>
    <property type="molecule type" value="Genomic_DNA"/>
</dbReference>
<protein>
    <submittedName>
        <fullName evidence="3">Uncharacterized protein</fullName>
    </submittedName>
</protein>
<organism evidence="3 4">
    <name type="scientific">Rotaria magnacalcarata</name>
    <dbReference type="NCBI Taxonomy" id="392030"/>
    <lineage>
        <taxon>Eukaryota</taxon>
        <taxon>Metazoa</taxon>
        <taxon>Spiralia</taxon>
        <taxon>Gnathifera</taxon>
        <taxon>Rotifera</taxon>
        <taxon>Eurotatoria</taxon>
        <taxon>Bdelloidea</taxon>
        <taxon>Philodinida</taxon>
        <taxon>Philodinidae</taxon>
        <taxon>Rotaria</taxon>
    </lineage>
</organism>